<name>A0A1B8AIE9_FUSPO</name>
<dbReference type="InterPro" id="IPR019815">
    <property type="entry name" value="Translation_initiation_fac_3_C"/>
</dbReference>
<evidence type="ECO:0000256" key="4">
    <source>
        <dbReference type="SAM" id="MobiDB-lite"/>
    </source>
</evidence>
<protein>
    <recommendedName>
        <fullName evidence="5">Translation initiation factor 3 C-terminal domain-containing protein</fullName>
    </recommendedName>
</protein>
<organism evidence="6 7">
    <name type="scientific">Fusarium poae</name>
    <dbReference type="NCBI Taxonomy" id="36050"/>
    <lineage>
        <taxon>Eukaryota</taxon>
        <taxon>Fungi</taxon>
        <taxon>Dikarya</taxon>
        <taxon>Ascomycota</taxon>
        <taxon>Pezizomycotina</taxon>
        <taxon>Sordariomycetes</taxon>
        <taxon>Hypocreomycetidae</taxon>
        <taxon>Hypocreales</taxon>
        <taxon>Nectriaceae</taxon>
        <taxon>Fusarium</taxon>
    </lineage>
</organism>
<keyword evidence="3" id="KW-0648">Protein biosynthesis</keyword>
<feature type="domain" description="Translation initiation factor 3 C-terminal" evidence="5">
    <location>
        <begin position="184"/>
        <end position="269"/>
    </location>
</feature>
<evidence type="ECO:0000256" key="3">
    <source>
        <dbReference type="ARBA" id="ARBA00022917"/>
    </source>
</evidence>
<dbReference type="GO" id="GO:0043022">
    <property type="term" value="F:ribosome binding"/>
    <property type="evidence" value="ECO:0007669"/>
    <property type="project" value="TreeGrafter"/>
</dbReference>
<feature type="region of interest" description="Disordered" evidence="4">
    <location>
        <begin position="283"/>
        <end position="316"/>
    </location>
</feature>
<dbReference type="STRING" id="36050.A0A1B8AIE9"/>
<dbReference type="OrthoDB" id="21573at2759"/>
<dbReference type="OMA" id="MELTWAI"/>
<sequence length="316" mass="36806">MSSFACLQSSRRALYRVFIERDALTRQFITPAQRTLPLYQNRRFSVSPLQLKGKSRRQKGLLADLEAEPDEDEARAFDRRYTTQEDFIKSGRDRLPIDFEITDPKIMVLENGILDGPKVTRNVMSRIDTSTESLRMATPYKPADPKNNEPVQYALCKVVNKREEYERQREIQQRRRVSKQTSPKLKEIEMSWAIDDNDFKIKTKQLIGFLSKGWKVELILGFKKKGQKKRTSEDTAEETYAKVQQLVKDLGSKEHKPSEGEVGRTLRFYLEGIYKELNTELQAEAAKQQEHATTEVEQEQEQEQQQQEDVPVQKEA</sequence>
<evidence type="ECO:0000313" key="7">
    <source>
        <dbReference type="Proteomes" id="UP000091967"/>
    </source>
</evidence>
<dbReference type="AlphaFoldDB" id="A0A1B8AIE9"/>
<dbReference type="Pfam" id="PF00707">
    <property type="entry name" value="IF3_C"/>
    <property type="match status" value="1"/>
</dbReference>
<evidence type="ECO:0000313" key="6">
    <source>
        <dbReference type="EMBL" id="OBS20141.1"/>
    </source>
</evidence>
<gene>
    <name evidence="6" type="ORF">FPOA_11863</name>
</gene>
<evidence type="ECO:0000256" key="2">
    <source>
        <dbReference type="ARBA" id="ARBA00022540"/>
    </source>
</evidence>
<dbReference type="GO" id="GO:0005739">
    <property type="term" value="C:mitochondrion"/>
    <property type="evidence" value="ECO:0007669"/>
    <property type="project" value="TreeGrafter"/>
</dbReference>
<dbReference type="Gene3D" id="3.30.110.10">
    <property type="entry name" value="Translation initiation factor 3 (IF-3), C-terminal domain"/>
    <property type="match status" value="1"/>
</dbReference>
<evidence type="ECO:0000259" key="5">
    <source>
        <dbReference type="Pfam" id="PF00707"/>
    </source>
</evidence>
<dbReference type="GO" id="GO:0032790">
    <property type="term" value="P:ribosome disassembly"/>
    <property type="evidence" value="ECO:0007669"/>
    <property type="project" value="TreeGrafter"/>
</dbReference>
<comment type="caution">
    <text evidence="6">The sequence shown here is derived from an EMBL/GenBank/DDBJ whole genome shotgun (WGS) entry which is preliminary data.</text>
</comment>
<dbReference type="PANTHER" id="PTHR10938">
    <property type="entry name" value="TRANSLATION INITIATION FACTOR IF-3"/>
    <property type="match status" value="1"/>
</dbReference>
<dbReference type="EMBL" id="LYXU01000004">
    <property type="protein sequence ID" value="OBS20141.1"/>
    <property type="molecule type" value="Genomic_DNA"/>
</dbReference>
<proteinExistence type="inferred from homology"/>
<accession>A0A1B8AIE9</accession>
<dbReference type="PANTHER" id="PTHR10938:SF0">
    <property type="entry name" value="TRANSLATION INITIATION FACTOR IF-3, MITOCHONDRIAL"/>
    <property type="match status" value="1"/>
</dbReference>
<dbReference type="GO" id="GO:0003743">
    <property type="term" value="F:translation initiation factor activity"/>
    <property type="evidence" value="ECO:0007669"/>
    <property type="project" value="UniProtKB-KW"/>
</dbReference>
<dbReference type="Proteomes" id="UP000091967">
    <property type="component" value="Unassembled WGS sequence"/>
</dbReference>
<dbReference type="GO" id="GO:0070124">
    <property type="term" value="P:mitochondrial translational initiation"/>
    <property type="evidence" value="ECO:0007669"/>
    <property type="project" value="TreeGrafter"/>
</dbReference>
<dbReference type="SUPFAM" id="SSF55200">
    <property type="entry name" value="Translation initiation factor IF3, C-terminal domain"/>
    <property type="match status" value="1"/>
</dbReference>
<keyword evidence="7" id="KW-1185">Reference proteome</keyword>
<dbReference type="InterPro" id="IPR001288">
    <property type="entry name" value="Translation_initiation_fac_3"/>
</dbReference>
<comment type="similarity">
    <text evidence="1">Belongs to the IF-3 family.</text>
</comment>
<dbReference type="InterPro" id="IPR036788">
    <property type="entry name" value="T_IF-3_C_sf"/>
</dbReference>
<keyword evidence="2" id="KW-0396">Initiation factor</keyword>
<evidence type="ECO:0000256" key="1">
    <source>
        <dbReference type="ARBA" id="ARBA00005439"/>
    </source>
</evidence>
<reference evidence="6 7" key="1">
    <citation type="submission" date="2016-06" db="EMBL/GenBank/DDBJ databases">
        <title>Living apart together: crosstalk between the core and supernumerary genomes in a fungal plant pathogen.</title>
        <authorList>
            <person name="Vanheule A."/>
            <person name="Audenaert K."/>
            <person name="Warris S."/>
            <person name="Van De Geest H."/>
            <person name="Schijlen E."/>
            <person name="Hofte M."/>
            <person name="De Saeger S."/>
            <person name="Haesaert G."/>
            <person name="Waalwijk C."/>
            <person name="Van Der Lee T."/>
        </authorList>
    </citation>
    <scope>NUCLEOTIDE SEQUENCE [LARGE SCALE GENOMIC DNA]</scope>
    <source>
        <strain evidence="6 7">2516</strain>
    </source>
</reference>